<evidence type="ECO:0000313" key="10">
    <source>
        <dbReference type="Proteomes" id="UP001240697"/>
    </source>
</evidence>
<keyword evidence="4 6" id="KW-0238">DNA-binding</keyword>
<dbReference type="InterPro" id="IPR036388">
    <property type="entry name" value="WH-like_DNA-bd_sf"/>
</dbReference>
<sequence>MPHTPSLSRNPMAADASDLELALRAASGDEMAFEAIMRRHNRLLFRTARAILKSDTDAEDVVQQAYLQAWQALGDFRADAKLSTWLVRIVVNEALGQLRRRQLKVVPLEAVMVSTAQMDASWQQDDMDRSPDRAAMRSELRRIMEARIDLLPDDFRRVFMLRGVEEMNVEEVSQILEIPEATVRTRFFRARSMLREGLSQDLDMALSDAFTFDGERCNHIVSLVRARLSPR</sequence>
<dbReference type="PROSITE" id="PS01063">
    <property type="entry name" value="SIGMA70_ECF"/>
    <property type="match status" value="1"/>
</dbReference>
<proteinExistence type="inferred from homology"/>
<evidence type="ECO:0000256" key="4">
    <source>
        <dbReference type="ARBA" id="ARBA00023125"/>
    </source>
</evidence>
<dbReference type="NCBIfam" id="TIGR02937">
    <property type="entry name" value="sigma70-ECF"/>
    <property type="match status" value="1"/>
</dbReference>
<dbReference type="PANTHER" id="PTHR43133:SF51">
    <property type="entry name" value="RNA POLYMERASE SIGMA FACTOR"/>
    <property type="match status" value="1"/>
</dbReference>
<dbReference type="Gene3D" id="1.10.1740.10">
    <property type="match status" value="1"/>
</dbReference>
<evidence type="ECO:0000313" key="9">
    <source>
        <dbReference type="EMBL" id="WHS66747.1"/>
    </source>
</evidence>
<comment type="similarity">
    <text evidence="1 6">Belongs to the sigma-70 factor family. ECF subfamily.</text>
</comment>
<dbReference type="Pfam" id="PF04542">
    <property type="entry name" value="Sigma70_r2"/>
    <property type="match status" value="1"/>
</dbReference>
<dbReference type="RefSeq" id="WP_283487821.1">
    <property type="nucleotide sequence ID" value="NZ_CP125947.1"/>
</dbReference>
<dbReference type="InterPro" id="IPR013324">
    <property type="entry name" value="RNA_pol_sigma_r3/r4-like"/>
</dbReference>
<accession>A0ABY8SUN3</accession>
<reference evidence="9 10" key="1">
    <citation type="submission" date="2023-05" db="EMBL/GenBank/DDBJ databases">
        <authorList>
            <person name="Yin Y."/>
            <person name="Lu Z."/>
        </authorList>
    </citation>
    <scope>NUCLEOTIDE SEQUENCE [LARGE SCALE GENOMIC DNA]</scope>
    <source>
        <strain evidence="9 10">ZM22</strain>
    </source>
</reference>
<dbReference type="SUPFAM" id="SSF88946">
    <property type="entry name" value="Sigma2 domain of RNA polymerase sigma factors"/>
    <property type="match status" value="1"/>
</dbReference>
<organism evidence="9 10">
    <name type="scientific">Comamonas resistens</name>
    <dbReference type="NCBI Taxonomy" id="3046670"/>
    <lineage>
        <taxon>Bacteria</taxon>
        <taxon>Pseudomonadati</taxon>
        <taxon>Pseudomonadota</taxon>
        <taxon>Betaproteobacteria</taxon>
        <taxon>Burkholderiales</taxon>
        <taxon>Comamonadaceae</taxon>
        <taxon>Comamonas</taxon>
    </lineage>
</organism>
<dbReference type="Proteomes" id="UP001240697">
    <property type="component" value="Chromosome"/>
</dbReference>
<feature type="domain" description="RNA polymerase sigma factor 70 region 4 type 2" evidence="8">
    <location>
        <begin position="142"/>
        <end position="194"/>
    </location>
</feature>
<dbReference type="InterPro" id="IPR014284">
    <property type="entry name" value="RNA_pol_sigma-70_dom"/>
</dbReference>
<protein>
    <recommendedName>
        <fullName evidence="6">RNA polymerase sigma factor</fullName>
    </recommendedName>
</protein>
<keyword evidence="5 6" id="KW-0804">Transcription</keyword>
<evidence type="ECO:0000259" key="7">
    <source>
        <dbReference type="Pfam" id="PF04542"/>
    </source>
</evidence>
<evidence type="ECO:0000259" key="8">
    <source>
        <dbReference type="Pfam" id="PF08281"/>
    </source>
</evidence>
<evidence type="ECO:0000256" key="5">
    <source>
        <dbReference type="ARBA" id="ARBA00023163"/>
    </source>
</evidence>
<dbReference type="InterPro" id="IPR039425">
    <property type="entry name" value="RNA_pol_sigma-70-like"/>
</dbReference>
<dbReference type="PANTHER" id="PTHR43133">
    <property type="entry name" value="RNA POLYMERASE ECF-TYPE SIGMA FACTO"/>
    <property type="match status" value="1"/>
</dbReference>
<dbReference type="Pfam" id="PF08281">
    <property type="entry name" value="Sigma70_r4_2"/>
    <property type="match status" value="1"/>
</dbReference>
<dbReference type="NCBIfam" id="NF008888">
    <property type="entry name" value="PRK11922.1"/>
    <property type="match status" value="1"/>
</dbReference>
<name>A0ABY8SUN3_9BURK</name>
<keyword evidence="10" id="KW-1185">Reference proteome</keyword>
<feature type="domain" description="RNA polymerase sigma-70 region 2" evidence="7">
    <location>
        <begin position="37"/>
        <end position="102"/>
    </location>
</feature>
<dbReference type="InterPro" id="IPR013325">
    <property type="entry name" value="RNA_pol_sigma_r2"/>
</dbReference>
<evidence type="ECO:0000256" key="1">
    <source>
        <dbReference type="ARBA" id="ARBA00010641"/>
    </source>
</evidence>
<dbReference type="EMBL" id="CP125947">
    <property type="protein sequence ID" value="WHS66747.1"/>
    <property type="molecule type" value="Genomic_DNA"/>
</dbReference>
<dbReference type="Gene3D" id="1.10.10.10">
    <property type="entry name" value="Winged helix-like DNA-binding domain superfamily/Winged helix DNA-binding domain"/>
    <property type="match status" value="1"/>
</dbReference>
<evidence type="ECO:0000256" key="3">
    <source>
        <dbReference type="ARBA" id="ARBA00023082"/>
    </source>
</evidence>
<keyword evidence="2 6" id="KW-0805">Transcription regulation</keyword>
<dbReference type="InterPro" id="IPR000838">
    <property type="entry name" value="RNA_pol_sigma70_ECF_CS"/>
</dbReference>
<keyword evidence="3 6" id="KW-0731">Sigma factor</keyword>
<dbReference type="SUPFAM" id="SSF88659">
    <property type="entry name" value="Sigma3 and sigma4 domains of RNA polymerase sigma factors"/>
    <property type="match status" value="1"/>
</dbReference>
<gene>
    <name evidence="9" type="ORF">QMY55_06310</name>
</gene>
<evidence type="ECO:0000256" key="2">
    <source>
        <dbReference type="ARBA" id="ARBA00023015"/>
    </source>
</evidence>
<dbReference type="InterPro" id="IPR013249">
    <property type="entry name" value="RNA_pol_sigma70_r4_t2"/>
</dbReference>
<evidence type="ECO:0000256" key="6">
    <source>
        <dbReference type="RuleBase" id="RU000716"/>
    </source>
</evidence>
<dbReference type="CDD" id="cd06171">
    <property type="entry name" value="Sigma70_r4"/>
    <property type="match status" value="1"/>
</dbReference>
<dbReference type="InterPro" id="IPR007627">
    <property type="entry name" value="RNA_pol_sigma70_r2"/>
</dbReference>